<protein>
    <submittedName>
        <fullName evidence="1">Uncharacterized protein</fullName>
    </submittedName>
</protein>
<comment type="caution">
    <text evidence="1">The sequence shown here is derived from an EMBL/GenBank/DDBJ whole genome shotgun (WGS) entry which is preliminary data.</text>
</comment>
<name>A0ACC0WHG5_9STRA</name>
<evidence type="ECO:0000313" key="2">
    <source>
        <dbReference type="Proteomes" id="UP001163321"/>
    </source>
</evidence>
<sequence length="97" mass="11192">MKDYEAYQTSYFAAPAVNHFLALKVTDWRWSFYWKTAAWRVVFKRAKRSSVMLSRRPSRLLAGDHNRSRRKHIDVCAISPGVGSADFCLRSLSVASH</sequence>
<reference evidence="1 2" key="1">
    <citation type="journal article" date="2022" name="bioRxiv">
        <title>The genome of the oomycete Peronosclerospora sorghi, a cosmopolitan pathogen of maize and sorghum, is inflated with dispersed pseudogenes.</title>
        <authorList>
            <person name="Fletcher K."/>
            <person name="Martin F."/>
            <person name="Isakeit T."/>
            <person name="Cavanaugh K."/>
            <person name="Magill C."/>
            <person name="Michelmore R."/>
        </authorList>
    </citation>
    <scope>NUCLEOTIDE SEQUENCE [LARGE SCALE GENOMIC DNA]</scope>
    <source>
        <strain evidence="1">P6</strain>
    </source>
</reference>
<gene>
    <name evidence="1" type="ORF">PsorP6_012549</name>
</gene>
<proteinExistence type="predicted"/>
<evidence type="ECO:0000313" key="1">
    <source>
        <dbReference type="EMBL" id="KAI9918032.1"/>
    </source>
</evidence>
<dbReference type="Proteomes" id="UP001163321">
    <property type="component" value="Chromosome 13"/>
</dbReference>
<accession>A0ACC0WHG5</accession>
<organism evidence="1 2">
    <name type="scientific">Peronosclerospora sorghi</name>
    <dbReference type="NCBI Taxonomy" id="230839"/>
    <lineage>
        <taxon>Eukaryota</taxon>
        <taxon>Sar</taxon>
        <taxon>Stramenopiles</taxon>
        <taxon>Oomycota</taxon>
        <taxon>Peronosporomycetes</taxon>
        <taxon>Peronosporales</taxon>
        <taxon>Peronosporaceae</taxon>
        <taxon>Peronosclerospora</taxon>
    </lineage>
</organism>
<dbReference type="EMBL" id="CM047592">
    <property type="protein sequence ID" value="KAI9918032.1"/>
    <property type="molecule type" value="Genomic_DNA"/>
</dbReference>
<keyword evidence="2" id="KW-1185">Reference proteome</keyword>